<accession>B4INN9</accession>
<evidence type="ECO:0000313" key="1">
    <source>
        <dbReference type="EMBL" id="EDW52856.1"/>
    </source>
</evidence>
<proteinExistence type="predicted"/>
<reference evidence="1 2" key="1">
    <citation type="journal article" date="2007" name="Nature">
        <title>Evolution of genes and genomes on the Drosophila phylogeny.</title>
        <authorList>
            <consortium name="Drosophila 12 Genomes Consortium"/>
            <person name="Clark A.G."/>
            <person name="Eisen M.B."/>
            <person name="Smith D.R."/>
            <person name="Bergman C.M."/>
            <person name="Oliver B."/>
            <person name="Markow T.A."/>
            <person name="Kaufman T.C."/>
            <person name="Kellis M."/>
            <person name="Gelbart W."/>
            <person name="Iyer V.N."/>
            <person name="Pollard D.A."/>
            <person name="Sackton T.B."/>
            <person name="Larracuente A.M."/>
            <person name="Singh N.D."/>
            <person name="Abad J.P."/>
            <person name="Abt D.N."/>
            <person name="Adryan B."/>
            <person name="Aguade M."/>
            <person name="Akashi H."/>
            <person name="Anderson W.W."/>
            <person name="Aquadro C.F."/>
            <person name="Ardell D.H."/>
            <person name="Arguello R."/>
            <person name="Artieri C.G."/>
            <person name="Barbash D.A."/>
            <person name="Barker D."/>
            <person name="Barsanti P."/>
            <person name="Batterham P."/>
            <person name="Batzoglou S."/>
            <person name="Begun D."/>
            <person name="Bhutkar A."/>
            <person name="Blanco E."/>
            <person name="Bosak S.A."/>
            <person name="Bradley R.K."/>
            <person name="Brand A.D."/>
            <person name="Brent M.R."/>
            <person name="Brooks A.N."/>
            <person name="Brown R.H."/>
            <person name="Butlin R.K."/>
            <person name="Caggese C."/>
            <person name="Calvi B.R."/>
            <person name="Bernardo de Carvalho A."/>
            <person name="Caspi A."/>
            <person name="Castrezana S."/>
            <person name="Celniker S.E."/>
            <person name="Chang J.L."/>
            <person name="Chapple C."/>
            <person name="Chatterji S."/>
            <person name="Chinwalla A."/>
            <person name="Civetta A."/>
            <person name="Clifton S.W."/>
            <person name="Comeron J.M."/>
            <person name="Costello J.C."/>
            <person name="Coyne J.A."/>
            <person name="Daub J."/>
            <person name="David R.G."/>
            <person name="Delcher A.L."/>
            <person name="Delehaunty K."/>
            <person name="Do C.B."/>
            <person name="Ebling H."/>
            <person name="Edwards K."/>
            <person name="Eickbush T."/>
            <person name="Evans J.D."/>
            <person name="Filipski A."/>
            <person name="Findeiss S."/>
            <person name="Freyhult E."/>
            <person name="Fulton L."/>
            <person name="Fulton R."/>
            <person name="Garcia A.C."/>
            <person name="Gardiner A."/>
            <person name="Garfield D.A."/>
            <person name="Garvin B.E."/>
            <person name="Gibson G."/>
            <person name="Gilbert D."/>
            <person name="Gnerre S."/>
            <person name="Godfrey J."/>
            <person name="Good R."/>
            <person name="Gotea V."/>
            <person name="Gravely B."/>
            <person name="Greenberg A.J."/>
            <person name="Griffiths-Jones S."/>
            <person name="Gross S."/>
            <person name="Guigo R."/>
            <person name="Gustafson E.A."/>
            <person name="Haerty W."/>
            <person name="Hahn M.W."/>
            <person name="Halligan D.L."/>
            <person name="Halpern A.L."/>
            <person name="Halter G.M."/>
            <person name="Han M.V."/>
            <person name="Heger A."/>
            <person name="Hillier L."/>
            <person name="Hinrichs A.S."/>
            <person name="Holmes I."/>
            <person name="Hoskins R.A."/>
            <person name="Hubisz M.J."/>
            <person name="Hultmark D."/>
            <person name="Huntley M.A."/>
            <person name="Jaffe D.B."/>
            <person name="Jagadeeshan S."/>
            <person name="Jeck W.R."/>
            <person name="Johnson J."/>
            <person name="Jones C.D."/>
            <person name="Jordan W.C."/>
            <person name="Karpen G.H."/>
            <person name="Kataoka E."/>
            <person name="Keightley P.D."/>
            <person name="Kheradpour P."/>
            <person name="Kirkness E.F."/>
            <person name="Koerich L.B."/>
            <person name="Kristiansen K."/>
            <person name="Kudrna D."/>
            <person name="Kulathinal R.J."/>
            <person name="Kumar S."/>
            <person name="Kwok R."/>
            <person name="Lander E."/>
            <person name="Langley C.H."/>
            <person name="Lapoint R."/>
            <person name="Lazzaro B.P."/>
            <person name="Lee S.J."/>
            <person name="Levesque L."/>
            <person name="Li R."/>
            <person name="Lin C.F."/>
            <person name="Lin M.F."/>
            <person name="Lindblad-Toh K."/>
            <person name="Llopart A."/>
            <person name="Long M."/>
            <person name="Low L."/>
            <person name="Lozovsky E."/>
            <person name="Lu J."/>
            <person name="Luo M."/>
            <person name="Machado C.A."/>
            <person name="Makalowski W."/>
            <person name="Marzo M."/>
            <person name="Matsuda M."/>
            <person name="Matzkin L."/>
            <person name="McAllister B."/>
            <person name="McBride C.S."/>
            <person name="McKernan B."/>
            <person name="McKernan K."/>
            <person name="Mendez-Lago M."/>
            <person name="Minx P."/>
            <person name="Mollenhauer M.U."/>
            <person name="Montooth K."/>
            <person name="Mount S.M."/>
            <person name="Mu X."/>
            <person name="Myers E."/>
            <person name="Negre B."/>
            <person name="Newfeld S."/>
            <person name="Nielsen R."/>
            <person name="Noor M.A."/>
            <person name="O'Grady P."/>
            <person name="Pachter L."/>
            <person name="Papaceit M."/>
            <person name="Parisi M.J."/>
            <person name="Parisi M."/>
            <person name="Parts L."/>
            <person name="Pedersen J.S."/>
            <person name="Pesole G."/>
            <person name="Phillippy A.M."/>
            <person name="Ponting C.P."/>
            <person name="Pop M."/>
            <person name="Porcelli D."/>
            <person name="Powell J.R."/>
            <person name="Prohaska S."/>
            <person name="Pruitt K."/>
            <person name="Puig M."/>
            <person name="Quesneville H."/>
            <person name="Ram K.R."/>
            <person name="Rand D."/>
            <person name="Rasmussen M.D."/>
            <person name="Reed L.K."/>
            <person name="Reenan R."/>
            <person name="Reily A."/>
            <person name="Remington K.A."/>
            <person name="Rieger T.T."/>
            <person name="Ritchie M.G."/>
            <person name="Robin C."/>
            <person name="Rogers Y.H."/>
            <person name="Rohde C."/>
            <person name="Rozas J."/>
            <person name="Rubenfield M.J."/>
            <person name="Ruiz A."/>
            <person name="Russo S."/>
            <person name="Salzberg S.L."/>
            <person name="Sanchez-Gracia A."/>
            <person name="Saranga D.J."/>
            <person name="Sato H."/>
            <person name="Schaeffer S.W."/>
            <person name="Schatz M.C."/>
            <person name="Schlenke T."/>
            <person name="Schwartz R."/>
            <person name="Segarra C."/>
            <person name="Singh R.S."/>
            <person name="Sirot L."/>
            <person name="Sirota M."/>
            <person name="Sisneros N.B."/>
            <person name="Smith C.D."/>
            <person name="Smith T.F."/>
            <person name="Spieth J."/>
            <person name="Stage D.E."/>
            <person name="Stark A."/>
            <person name="Stephan W."/>
            <person name="Strausberg R.L."/>
            <person name="Strempel S."/>
            <person name="Sturgill D."/>
            <person name="Sutton G."/>
            <person name="Sutton G.G."/>
            <person name="Tao W."/>
            <person name="Teichmann S."/>
            <person name="Tobari Y.N."/>
            <person name="Tomimura Y."/>
            <person name="Tsolas J.M."/>
            <person name="Valente V.L."/>
            <person name="Venter E."/>
            <person name="Venter J.C."/>
            <person name="Vicario S."/>
            <person name="Vieira F.G."/>
            <person name="Vilella A.J."/>
            <person name="Villasante A."/>
            <person name="Walenz B."/>
            <person name="Wang J."/>
            <person name="Wasserman M."/>
            <person name="Watts T."/>
            <person name="Wilson D."/>
            <person name="Wilson R.K."/>
            <person name="Wing R.A."/>
            <person name="Wolfner M.F."/>
            <person name="Wong A."/>
            <person name="Wong G.K."/>
            <person name="Wu C.I."/>
            <person name="Wu G."/>
            <person name="Yamamoto D."/>
            <person name="Yang H.P."/>
            <person name="Yang S.P."/>
            <person name="Yorke J.A."/>
            <person name="Yoshida K."/>
            <person name="Zdobnov E."/>
            <person name="Zhang P."/>
            <person name="Zhang Y."/>
            <person name="Zimin A.V."/>
            <person name="Baldwin J."/>
            <person name="Abdouelleil A."/>
            <person name="Abdulkadir J."/>
            <person name="Abebe A."/>
            <person name="Abera B."/>
            <person name="Abreu J."/>
            <person name="Acer S.C."/>
            <person name="Aftuck L."/>
            <person name="Alexander A."/>
            <person name="An P."/>
            <person name="Anderson E."/>
            <person name="Anderson S."/>
            <person name="Arachi H."/>
            <person name="Azer M."/>
            <person name="Bachantsang P."/>
            <person name="Barry A."/>
            <person name="Bayul T."/>
            <person name="Berlin A."/>
            <person name="Bessette D."/>
            <person name="Bloom T."/>
            <person name="Blye J."/>
            <person name="Boguslavskiy L."/>
            <person name="Bonnet C."/>
            <person name="Boukhgalter B."/>
            <person name="Bourzgui I."/>
            <person name="Brown A."/>
            <person name="Cahill P."/>
            <person name="Channer S."/>
            <person name="Cheshatsang Y."/>
            <person name="Chuda L."/>
            <person name="Citroen M."/>
            <person name="Collymore A."/>
            <person name="Cooke P."/>
            <person name="Costello M."/>
            <person name="D'Aco K."/>
            <person name="Daza R."/>
            <person name="De Haan G."/>
            <person name="DeGray S."/>
            <person name="DeMaso C."/>
            <person name="Dhargay N."/>
            <person name="Dooley K."/>
            <person name="Dooley E."/>
            <person name="Doricent M."/>
            <person name="Dorje P."/>
            <person name="Dorjee K."/>
            <person name="Dupes A."/>
            <person name="Elong R."/>
            <person name="Falk J."/>
            <person name="Farina A."/>
            <person name="Faro S."/>
            <person name="Ferguson D."/>
            <person name="Fisher S."/>
            <person name="Foley C.D."/>
            <person name="Franke A."/>
            <person name="Friedrich D."/>
            <person name="Gadbois L."/>
            <person name="Gearin G."/>
            <person name="Gearin C.R."/>
            <person name="Giannoukos G."/>
            <person name="Goode T."/>
            <person name="Graham J."/>
            <person name="Grandbois E."/>
            <person name="Grewal S."/>
            <person name="Gyaltsen K."/>
            <person name="Hafez N."/>
            <person name="Hagos B."/>
            <person name="Hall J."/>
            <person name="Henson C."/>
            <person name="Hollinger A."/>
            <person name="Honan T."/>
            <person name="Huard M.D."/>
            <person name="Hughes L."/>
            <person name="Hurhula B."/>
            <person name="Husby M.E."/>
            <person name="Kamat A."/>
            <person name="Kanga B."/>
            <person name="Kashin S."/>
            <person name="Khazanovich D."/>
            <person name="Kisner P."/>
            <person name="Lance K."/>
            <person name="Lara M."/>
            <person name="Lee W."/>
            <person name="Lennon N."/>
            <person name="Letendre F."/>
            <person name="LeVine R."/>
            <person name="Lipovsky A."/>
            <person name="Liu X."/>
            <person name="Liu J."/>
            <person name="Liu S."/>
            <person name="Lokyitsang T."/>
            <person name="Lokyitsang Y."/>
            <person name="Lubonja R."/>
            <person name="Lui A."/>
            <person name="MacDonald P."/>
            <person name="Magnisalis V."/>
            <person name="Maru K."/>
            <person name="Matthews C."/>
            <person name="McCusker W."/>
            <person name="McDonough S."/>
            <person name="Mehta T."/>
            <person name="Meldrim J."/>
            <person name="Meneus L."/>
            <person name="Mihai O."/>
            <person name="Mihalev A."/>
            <person name="Mihova T."/>
            <person name="Mittelman R."/>
            <person name="Mlenga V."/>
            <person name="Montmayeur A."/>
            <person name="Mulrain L."/>
            <person name="Navidi A."/>
            <person name="Naylor J."/>
            <person name="Negash T."/>
            <person name="Nguyen T."/>
            <person name="Nguyen N."/>
            <person name="Nicol R."/>
            <person name="Norbu C."/>
            <person name="Norbu N."/>
            <person name="Novod N."/>
            <person name="O'Neill B."/>
            <person name="Osman S."/>
            <person name="Markiewicz E."/>
            <person name="Oyono O.L."/>
            <person name="Patti C."/>
            <person name="Phunkhang P."/>
            <person name="Pierre F."/>
            <person name="Priest M."/>
            <person name="Raghuraman S."/>
            <person name="Rege F."/>
            <person name="Reyes R."/>
            <person name="Rise C."/>
            <person name="Rogov P."/>
            <person name="Ross K."/>
            <person name="Ryan E."/>
            <person name="Settipalli S."/>
            <person name="Shea T."/>
            <person name="Sherpa N."/>
            <person name="Shi L."/>
            <person name="Shih D."/>
            <person name="Sparrow T."/>
            <person name="Spaulding J."/>
            <person name="Stalker J."/>
            <person name="Stange-Thomann N."/>
            <person name="Stavropoulos S."/>
            <person name="Stone C."/>
            <person name="Strader C."/>
            <person name="Tesfaye S."/>
            <person name="Thomson T."/>
            <person name="Thoulutsang Y."/>
            <person name="Thoulutsang D."/>
            <person name="Topham K."/>
            <person name="Topping I."/>
            <person name="Tsamla T."/>
            <person name="Vassiliev H."/>
            <person name="Vo A."/>
            <person name="Wangchuk T."/>
            <person name="Wangdi T."/>
            <person name="Weiand M."/>
            <person name="Wilkinson J."/>
            <person name="Wilson A."/>
            <person name="Yadav S."/>
            <person name="Young G."/>
            <person name="Yu Q."/>
            <person name="Zembek L."/>
            <person name="Zhong D."/>
            <person name="Zimmer A."/>
            <person name="Zwirko Z."/>
            <person name="Jaffe D.B."/>
            <person name="Alvarez P."/>
            <person name="Brockman W."/>
            <person name="Butler J."/>
            <person name="Chin C."/>
            <person name="Gnerre S."/>
            <person name="Grabherr M."/>
            <person name="Kleber M."/>
            <person name="Mauceli E."/>
            <person name="MacCallum I."/>
        </authorList>
    </citation>
    <scope>NUCLEOTIDE SEQUENCE [LARGE SCALE GENOMIC DNA]</scope>
    <source>
        <strain evidence="2">Rob3c / Tucson 14021-0248.25</strain>
    </source>
</reference>
<dbReference type="Proteomes" id="UP000001292">
    <property type="component" value="Unassembled WGS sequence"/>
</dbReference>
<organism evidence="2">
    <name type="scientific">Drosophila sechellia</name>
    <name type="common">Fruit fly</name>
    <dbReference type="NCBI Taxonomy" id="7238"/>
    <lineage>
        <taxon>Eukaryota</taxon>
        <taxon>Metazoa</taxon>
        <taxon>Ecdysozoa</taxon>
        <taxon>Arthropoda</taxon>
        <taxon>Hexapoda</taxon>
        <taxon>Insecta</taxon>
        <taxon>Pterygota</taxon>
        <taxon>Neoptera</taxon>
        <taxon>Endopterygota</taxon>
        <taxon>Diptera</taxon>
        <taxon>Brachycera</taxon>
        <taxon>Muscomorpha</taxon>
        <taxon>Ephydroidea</taxon>
        <taxon>Drosophilidae</taxon>
        <taxon>Drosophila</taxon>
        <taxon>Sophophora</taxon>
    </lineage>
</organism>
<sequence length="92" mass="10403">MSLRAKKRPSVCTEYRSGVFLQNPITTAYRYCKTMPCLQLQAAHTMNVALPFTVISIFIQWKSRSLSTLADIVIDLDNTIVYLLDAYSLLGL</sequence>
<dbReference type="HOGENOM" id="CLU_2415634_0_0_1"/>
<name>B4INN9_DROSE</name>
<dbReference type="AlphaFoldDB" id="B4INN9"/>
<dbReference type="EMBL" id="CH676510">
    <property type="protein sequence ID" value="EDW52856.1"/>
    <property type="molecule type" value="Genomic_DNA"/>
</dbReference>
<keyword evidence="2" id="KW-1185">Reference proteome</keyword>
<protein>
    <submittedName>
        <fullName evidence="1">GM24133</fullName>
    </submittedName>
</protein>
<evidence type="ECO:0000313" key="2">
    <source>
        <dbReference type="Proteomes" id="UP000001292"/>
    </source>
</evidence>
<gene>
    <name evidence="1" type="primary">Dsec\GM24133</name>
    <name evidence="1" type="ORF">Dsec_GM24133</name>
</gene>